<reference evidence="1" key="1">
    <citation type="journal article" date="2017" name="Genome Announc.">
        <title>Twelve Complete Reference Genomes of Clinical Isolates in the Capnocytophaga Genus.</title>
        <authorList>
            <person name="Villarma A."/>
            <person name="Gulvik C.A."/>
            <person name="Rowe L.A."/>
            <person name="Sheth M."/>
            <person name="Juieng P."/>
            <person name="Nicholson A.C."/>
            <person name="Loparev V.N."/>
            <person name="McQuiston J.R."/>
        </authorList>
    </citation>
    <scope>NUCLEOTIDE SEQUENCE</scope>
    <source>
        <strain evidence="1">H4486</strain>
        <strain evidence="2">KC1668</strain>
    </source>
</reference>
<dbReference type="OrthoDB" id="1151343at2"/>
<gene>
    <name evidence="2" type="ORF">CGC55_06675</name>
    <name evidence="1" type="ORF">CGC59_07475</name>
    <name evidence="3" type="ORF">NCTC11653_01957</name>
</gene>
<evidence type="ECO:0000313" key="4">
    <source>
        <dbReference type="Proteomes" id="UP000217301"/>
    </source>
</evidence>
<dbReference type="AlphaFoldDB" id="A0A250F326"/>
<dbReference type="RefSeq" id="WP_002679803.1">
    <property type="nucleotide sequence ID" value="NZ_CAUQED010000020.1"/>
</dbReference>
<dbReference type="EMBL" id="CP022385">
    <property type="protein sequence ID" value="ATA84207.1"/>
    <property type="molecule type" value="Genomic_DNA"/>
</dbReference>
<protein>
    <submittedName>
        <fullName evidence="1">Uncharacterized protein</fullName>
    </submittedName>
</protein>
<evidence type="ECO:0000313" key="5">
    <source>
        <dbReference type="Proteomes" id="UP000217334"/>
    </source>
</evidence>
<keyword evidence="4" id="KW-1185">Reference proteome</keyword>
<proteinExistence type="predicted"/>
<dbReference type="STRING" id="553177.CAPSP0001_1620"/>
<dbReference type="Proteomes" id="UP000249902">
    <property type="component" value="Unassembled WGS sequence"/>
</dbReference>
<dbReference type="EMBL" id="CP022383">
    <property type="protein sequence ID" value="ATA79520.1"/>
    <property type="molecule type" value="Genomic_DNA"/>
</dbReference>
<reference evidence="4 5" key="2">
    <citation type="submission" date="2017-06" db="EMBL/GenBank/DDBJ databases">
        <title>Capnocytophaga spp. assemblies.</title>
        <authorList>
            <person name="Gulvik C.A."/>
        </authorList>
    </citation>
    <scope>NUCLEOTIDE SEQUENCE [LARGE SCALE GENOMIC DNA]</scope>
    <source>
        <strain evidence="5">H4486</strain>
        <strain evidence="4">KC1668</strain>
    </source>
</reference>
<dbReference type="Proteomes" id="UP000217334">
    <property type="component" value="Chromosome"/>
</dbReference>
<dbReference type="KEGG" id="cspu:CGC55_06675"/>
<sequence>MGLILLIIVLIILLFYKRNIIKRLHNSFAQNSLKENTLDYIRNNWQKVCINADHCDVMNENTTFDLHAVENNRMKSDLEETMLFTEAMLFNKLQLGEEKMKLSYIRCYDKSSSPVKVYQTTVADIDASVAQVKLNVQGYINVYYNPQNPKEVYVDTEFLQKDLSELMNH</sequence>
<dbReference type="eggNOG" id="ENOG50311V2">
    <property type="taxonomic scope" value="Bacteria"/>
</dbReference>
<dbReference type="EMBL" id="UAVP01000008">
    <property type="protein sequence ID" value="SQA76043.1"/>
    <property type="molecule type" value="Genomic_DNA"/>
</dbReference>
<evidence type="ECO:0000313" key="3">
    <source>
        <dbReference type="EMBL" id="SQA76043.1"/>
    </source>
</evidence>
<accession>A0A250F326</accession>
<organism evidence="1 5">
    <name type="scientific">Capnocytophaga sputigena</name>
    <dbReference type="NCBI Taxonomy" id="1019"/>
    <lineage>
        <taxon>Bacteria</taxon>
        <taxon>Pseudomonadati</taxon>
        <taxon>Bacteroidota</taxon>
        <taxon>Flavobacteriia</taxon>
        <taxon>Flavobacteriales</taxon>
        <taxon>Flavobacteriaceae</taxon>
        <taxon>Capnocytophaga</taxon>
    </lineage>
</organism>
<evidence type="ECO:0000313" key="1">
    <source>
        <dbReference type="EMBL" id="ATA79520.1"/>
    </source>
</evidence>
<evidence type="ECO:0000313" key="2">
    <source>
        <dbReference type="EMBL" id="ATA84207.1"/>
    </source>
</evidence>
<evidence type="ECO:0000313" key="6">
    <source>
        <dbReference type="Proteomes" id="UP000249902"/>
    </source>
</evidence>
<reference evidence="3 6" key="3">
    <citation type="submission" date="2018-06" db="EMBL/GenBank/DDBJ databases">
        <authorList>
            <consortium name="Pathogen Informatics"/>
            <person name="Doyle S."/>
        </authorList>
    </citation>
    <scope>NUCLEOTIDE SEQUENCE [LARGE SCALE GENOMIC DNA]</scope>
    <source>
        <strain evidence="3 6">NCTC11653</strain>
    </source>
</reference>
<name>A0A250F326_CAPSP</name>
<dbReference type="Proteomes" id="UP000217301">
    <property type="component" value="Chromosome"/>
</dbReference>